<accession>A0A7S3QR40</accession>
<organism evidence="1">
    <name type="scientific">Dunaliella tertiolecta</name>
    <name type="common">Green alga</name>
    <dbReference type="NCBI Taxonomy" id="3047"/>
    <lineage>
        <taxon>Eukaryota</taxon>
        <taxon>Viridiplantae</taxon>
        <taxon>Chlorophyta</taxon>
        <taxon>core chlorophytes</taxon>
        <taxon>Chlorophyceae</taxon>
        <taxon>CS clade</taxon>
        <taxon>Chlamydomonadales</taxon>
        <taxon>Dunaliellaceae</taxon>
        <taxon>Dunaliella</taxon>
    </lineage>
</organism>
<dbReference type="AlphaFoldDB" id="A0A7S3QR40"/>
<proteinExistence type="predicted"/>
<sequence>MVPVSTCSQCFNPTTAPMSPSAALVTITLNYDKPHFHNDLQACLAAYDIKLQGLGHAAIQFVDGIMLLGLVCISVSHDLVLGSCMKRHRGVKLLALKLAVY</sequence>
<evidence type="ECO:0000313" key="1">
    <source>
        <dbReference type="EMBL" id="CAE0490541.1"/>
    </source>
</evidence>
<name>A0A7S3QR40_DUNTE</name>
<protein>
    <submittedName>
        <fullName evidence="1">Uncharacterized protein</fullName>
    </submittedName>
</protein>
<reference evidence="1" key="1">
    <citation type="submission" date="2021-01" db="EMBL/GenBank/DDBJ databases">
        <authorList>
            <person name="Corre E."/>
            <person name="Pelletier E."/>
            <person name="Niang G."/>
            <person name="Scheremetjew M."/>
            <person name="Finn R."/>
            <person name="Kale V."/>
            <person name="Holt S."/>
            <person name="Cochrane G."/>
            <person name="Meng A."/>
            <person name="Brown T."/>
            <person name="Cohen L."/>
        </authorList>
    </citation>
    <scope>NUCLEOTIDE SEQUENCE</scope>
    <source>
        <strain evidence="1">CCMP1320</strain>
    </source>
</reference>
<dbReference type="EMBL" id="HBIP01010117">
    <property type="protein sequence ID" value="CAE0490541.1"/>
    <property type="molecule type" value="Transcribed_RNA"/>
</dbReference>
<gene>
    <name evidence="1" type="ORF">DTER00134_LOCUS5614</name>
</gene>